<proteinExistence type="predicted"/>
<dbReference type="Proteomes" id="UP000672011">
    <property type="component" value="Chromosome"/>
</dbReference>
<keyword evidence="2" id="KW-1185">Reference proteome</keyword>
<reference evidence="1 2" key="1">
    <citation type="journal article" date="2021" name="Int. J. Syst. Evol. Microbiol.">
        <title>Faecalibacter bovis sp. nov., isolated from cow faeces.</title>
        <authorList>
            <person name="Li F."/>
            <person name="Zhao W."/>
            <person name="Hong Q."/>
            <person name="Shao Q."/>
            <person name="Song J."/>
            <person name="Yang S."/>
        </authorList>
    </citation>
    <scope>NUCLEOTIDE SEQUENCE [LARGE SCALE GENOMIC DNA]</scope>
    <source>
        <strain evidence="1 2">ZY171143</strain>
    </source>
</reference>
<name>A0ABX7X9K3_9FLAO</name>
<protein>
    <submittedName>
        <fullName evidence="1">Glycosyltransferase family 2 protein</fullName>
    </submittedName>
</protein>
<evidence type="ECO:0000313" key="1">
    <source>
        <dbReference type="EMBL" id="QTV04558.1"/>
    </source>
</evidence>
<evidence type="ECO:0000313" key="2">
    <source>
        <dbReference type="Proteomes" id="UP000672011"/>
    </source>
</evidence>
<dbReference type="EMBL" id="CP072842">
    <property type="protein sequence ID" value="QTV04558.1"/>
    <property type="molecule type" value="Genomic_DNA"/>
</dbReference>
<dbReference type="RefSeq" id="WP_230475181.1">
    <property type="nucleotide sequence ID" value="NZ_CP072842.1"/>
</dbReference>
<organism evidence="1 2">
    <name type="scientific">Faecalibacter bovis</name>
    <dbReference type="NCBI Taxonomy" id="2898187"/>
    <lineage>
        <taxon>Bacteria</taxon>
        <taxon>Pseudomonadati</taxon>
        <taxon>Bacteroidota</taxon>
        <taxon>Flavobacteriia</taxon>
        <taxon>Flavobacteriales</taxon>
        <taxon>Weeksellaceae</taxon>
        <taxon>Faecalibacter</taxon>
    </lineage>
</organism>
<sequence>MTRGFQNIIIIDNKSSYAPLLNYYKDIESKVIVEYMEENAGHLVFFENKILHNKYGKGYFVVTDADIVPNNNLPLNFMSIMINHLDKYFKRINKIGFALRIDDLPKEYILKDKVIKWEKRFWENHIEDNLYLNWIDTTFALYKPNYPSLFKNISYLNGIRIGGDFTSKHGGWYIDNMNLTEEQQYYYDTVNSSSSWRLNKQGQHDSDEYDKFI</sequence>
<gene>
    <name evidence="1" type="ORF">J9309_06945</name>
</gene>
<accession>A0ABX7X9K3</accession>
<reference evidence="2" key="2">
    <citation type="submission" date="2021-04" db="EMBL/GenBank/DDBJ databases">
        <title>Taxonomy of Flavobacteriaceae bacterium ZY171143.</title>
        <authorList>
            <person name="Li F."/>
        </authorList>
    </citation>
    <scope>NUCLEOTIDE SEQUENCE [LARGE SCALE GENOMIC DNA]</scope>
    <source>
        <strain evidence="2">ZY171143</strain>
    </source>
</reference>